<feature type="transmembrane region" description="Helical" evidence="7">
    <location>
        <begin position="332"/>
        <end position="351"/>
    </location>
</feature>
<dbReference type="Gene3D" id="1.20.1250.20">
    <property type="entry name" value="MFS general substrate transporter like domains"/>
    <property type="match status" value="1"/>
</dbReference>
<feature type="transmembrane region" description="Helical" evidence="7">
    <location>
        <begin position="241"/>
        <end position="262"/>
    </location>
</feature>
<keyword evidence="3" id="KW-1003">Cell membrane</keyword>
<feature type="transmembrane region" description="Helical" evidence="7">
    <location>
        <begin position="7"/>
        <end position="26"/>
    </location>
</feature>
<feature type="transmembrane region" description="Helical" evidence="7">
    <location>
        <begin position="38"/>
        <end position="57"/>
    </location>
</feature>
<dbReference type="CDD" id="cd17324">
    <property type="entry name" value="MFS_NepI_like"/>
    <property type="match status" value="1"/>
</dbReference>
<comment type="subcellular location">
    <subcellularLocation>
        <location evidence="1">Cell membrane</location>
        <topology evidence="1">Multi-pass membrane protein</topology>
    </subcellularLocation>
</comment>
<dbReference type="SUPFAM" id="SSF103473">
    <property type="entry name" value="MFS general substrate transporter"/>
    <property type="match status" value="1"/>
</dbReference>
<keyword evidence="5 7" id="KW-1133">Transmembrane helix</keyword>
<dbReference type="EMBL" id="MRTP01000001">
    <property type="protein sequence ID" value="OMF58886.1"/>
    <property type="molecule type" value="Genomic_DNA"/>
</dbReference>
<dbReference type="PROSITE" id="PS50850">
    <property type="entry name" value="MFS"/>
    <property type="match status" value="1"/>
</dbReference>
<sequence>MKLTALFFLIMFMIGTDTFLISPMIPTLQDLYSVPTGMSGWMMGSYTLGAAVFALIAGPLSDGLDRKKVMLLGLLGFAVSTALCGIAADFWMMCLFRLLAGISAAFTAPQVWASIQTLLPAEKKGKAMGLAYAGLAVSQAFGVPIGSWLAAARWSLPFFAIGALSLLLAGAAFFILPSMKPQSNAVSSRQAFWRRYAPLLGSGRARGAFLAYFLIHLGSNAAFAFLGKWSAERFHLPVDQIGTIMIFLGVGNLAGSLVSGYVNNLWTPSRIVAAAVPLLMIGYAALPHLPSFMAASVMYFAIFFILGILFPMIMGVLNSLNPSLRGTISSTATATMNAATTVGASLAGLLYAGSGGYAAVGLFSACCFAASLLIFGTSRVLAKEPVPQV</sequence>
<keyword evidence="2" id="KW-0813">Transport</keyword>
<feature type="transmembrane region" description="Helical" evidence="7">
    <location>
        <begin position="269"/>
        <end position="286"/>
    </location>
</feature>
<dbReference type="PRINTS" id="PR01035">
    <property type="entry name" value="TCRTETA"/>
</dbReference>
<dbReference type="Pfam" id="PF07690">
    <property type="entry name" value="MFS_1"/>
    <property type="match status" value="1"/>
</dbReference>
<evidence type="ECO:0000256" key="2">
    <source>
        <dbReference type="ARBA" id="ARBA00022448"/>
    </source>
</evidence>
<keyword evidence="6 7" id="KW-0472">Membrane</keyword>
<evidence type="ECO:0000256" key="4">
    <source>
        <dbReference type="ARBA" id="ARBA00022692"/>
    </source>
</evidence>
<protein>
    <submittedName>
        <fullName evidence="9">MFS transporter</fullName>
    </submittedName>
</protein>
<feature type="transmembrane region" description="Helical" evidence="7">
    <location>
        <begin position="98"/>
        <end position="118"/>
    </location>
</feature>
<feature type="transmembrane region" description="Helical" evidence="7">
    <location>
        <begin position="69"/>
        <end position="92"/>
    </location>
</feature>
<feature type="transmembrane region" description="Helical" evidence="7">
    <location>
        <begin position="357"/>
        <end position="375"/>
    </location>
</feature>
<dbReference type="PANTHER" id="PTHR43124">
    <property type="entry name" value="PURINE EFFLUX PUMP PBUE"/>
    <property type="match status" value="1"/>
</dbReference>
<dbReference type="InterPro" id="IPR001958">
    <property type="entry name" value="Tet-R_TetA/multi-R_MdtG-like"/>
</dbReference>
<dbReference type="RefSeq" id="WP_076169120.1">
    <property type="nucleotide sequence ID" value="NZ_MRTP01000001.1"/>
</dbReference>
<dbReference type="Proteomes" id="UP000187172">
    <property type="component" value="Unassembled WGS sequence"/>
</dbReference>
<dbReference type="InterPro" id="IPR036259">
    <property type="entry name" value="MFS_trans_sf"/>
</dbReference>
<evidence type="ECO:0000256" key="1">
    <source>
        <dbReference type="ARBA" id="ARBA00004651"/>
    </source>
</evidence>
<evidence type="ECO:0000313" key="10">
    <source>
        <dbReference type="Proteomes" id="UP000187172"/>
    </source>
</evidence>
<feature type="domain" description="Major facilitator superfamily (MFS) profile" evidence="8">
    <location>
        <begin position="3"/>
        <end position="379"/>
    </location>
</feature>
<feature type="transmembrane region" description="Helical" evidence="7">
    <location>
        <begin position="209"/>
        <end position="229"/>
    </location>
</feature>
<dbReference type="InterPro" id="IPR020846">
    <property type="entry name" value="MFS_dom"/>
</dbReference>
<comment type="caution">
    <text evidence="9">The sequence shown here is derived from an EMBL/GenBank/DDBJ whole genome shotgun (WGS) entry which is preliminary data.</text>
</comment>
<keyword evidence="10" id="KW-1185">Reference proteome</keyword>
<gene>
    <name evidence="9" type="ORF">BK138_10515</name>
</gene>
<keyword evidence="4 7" id="KW-0812">Transmembrane</keyword>
<evidence type="ECO:0000256" key="5">
    <source>
        <dbReference type="ARBA" id="ARBA00022989"/>
    </source>
</evidence>
<feature type="transmembrane region" description="Helical" evidence="7">
    <location>
        <begin position="298"/>
        <end position="320"/>
    </location>
</feature>
<feature type="transmembrane region" description="Helical" evidence="7">
    <location>
        <begin position="130"/>
        <end position="150"/>
    </location>
</feature>
<dbReference type="AlphaFoldDB" id="A0A1R1F4L8"/>
<dbReference type="STRING" id="297318.BK138_10515"/>
<evidence type="ECO:0000259" key="8">
    <source>
        <dbReference type="PROSITE" id="PS50850"/>
    </source>
</evidence>
<evidence type="ECO:0000256" key="3">
    <source>
        <dbReference type="ARBA" id="ARBA00022475"/>
    </source>
</evidence>
<dbReference type="GO" id="GO:0005886">
    <property type="term" value="C:plasma membrane"/>
    <property type="evidence" value="ECO:0007669"/>
    <property type="project" value="UniProtKB-SubCell"/>
</dbReference>
<organism evidence="9 10">
    <name type="scientific">Paenibacillus rhizosphaerae</name>
    <dbReference type="NCBI Taxonomy" id="297318"/>
    <lineage>
        <taxon>Bacteria</taxon>
        <taxon>Bacillati</taxon>
        <taxon>Bacillota</taxon>
        <taxon>Bacilli</taxon>
        <taxon>Bacillales</taxon>
        <taxon>Paenibacillaceae</taxon>
        <taxon>Paenibacillus</taxon>
    </lineage>
</organism>
<dbReference type="InterPro" id="IPR050189">
    <property type="entry name" value="MFS_Efflux_Transporters"/>
</dbReference>
<dbReference type="GO" id="GO:0022857">
    <property type="term" value="F:transmembrane transporter activity"/>
    <property type="evidence" value="ECO:0007669"/>
    <property type="project" value="InterPro"/>
</dbReference>
<dbReference type="InterPro" id="IPR011701">
    <property type="entry name" value="MFS"/>
</dbReference>
<evidence type="ECO:0000256" key="6">
    <source>
        <dbReference type="ARBA" id="ARBA00023136"/>
    </source>
</evidence>
<evidence type="ECO:0000256" key="7">
    <source>
        <dbReference type="SAM" id="Phobius"/>
    </source>
</evidence>
<feature type="transmembrane region" description="Helical" evidence="7">
    <location>
        <begin position="156"/>
        <end position="176"/>
    </location>
</feature>
<proteinExistence type="predicted"/>
<accession>A0A1R1F4L8</accession>
<dbReference type="PANTHER" id="PTHR43124:SF3">
    <property type="entry name" value="CHLORAMPHENICOL EFFLUX PUMP RV0191"/>
    <property type="match status" value="1"/>
</dbReference>
<evidence type="ECO:0000313" key="9">
    <source>
        <dbReference type="EMBL" id="OMF58886.1"/>
    </source>
</evidence>
<reference evidence="9 10" key="1">
    <citation type="submission" date="2016-11" db="EMBL/GenBank/DDBJ databases">
        <title>Paenibacillus species isolates.</title>
        <authorList>
            <person name="Beno S.M."/>
        </authorList>
    </citation>
    <scope>NUCLEOTIDE SEQUENCE [LARGE SCALE GENOMIC DNA]</scope>
    <source>
        <strain evidence="9 10">FSL R5-0378</strain>
    </source>
</reference>
<name>A0A1R1F4L8_9BACL</name>